<feature type="non-terminal residue" evidence="1">
    <location>
        <position position="1"/>
    </location>
</feature>
<accession>A0AAD7ZY00</accession>
<name>A0AAD7ZY00_DIPPU</name>
<reference evidence="1" key="2">
    <citation type="submission" date="2023-05" db="EMBL/GenBank/DDBJ databases">
        <authorList>
            <person name="Fouks B."/>
        </authorList>
    </citation>
    <scope>NUCLEOTIDE SEQUENCE</scope>
    <source>
        <strain evidence="1">Stay&amp;Tobe</strain>
        <tissue evidence="1">Testes</tissue>
    </source>
</reference>
<evidence type="ECO:0000313" key="1">
    <source>
        <dbReference type="EMBL" id="KAJ9588995.1"/>
    </source>
</evidence>
<sequence length="77" mass="8158">MLSIACEDIRDAFGICFAFLQTAEPSLENICAPNSFTKLCKDFVKAGAEQGLTPSDVILAADITFSCVADPQAAKDV</sequence>
<dbReference type="Proteomes" id="UP001233999">
    <property type="component" value="Unassembled WGS sequence"/>
</dbReference>
<dbReference type="EMBL" id="JASPKZ010005288">
    <property type="protein sequence ID" value="KAJ9588995.1"/>
    <property type="molecule type" value="Genomic_DNA"/>
</dbReference>
<dbReference type="AlphaFoldDB" id="A0AAD7ZY00"/>
<keyword evidence="2" id="KW-1185">Reference proteome</keyword>
<evidence type="ECO:0000313" key="2">
    <source>
        <dbReference type="Proteomes" id="UP001233999"/>
    </source>
</evidence>
<proteinExistence type="predicted"/>
<organism evidence="1 2">
    <name type="scientific">Diploptera punctata</name>
    <name type="common">Pacific beetle cockroach</name>
    <dbReference type="NCBI Taxonomy" id="6984"/>
    <lineage>
        <taxon>Eukaryota</taxon>
        <taxon>Metazoa</taxon>
        <taxon>Ecdysozoa</taxon>
        <taxon>Arthropoda</taxon>
        <taxon>Hexapoda</taxon>
        <taxon>Insecta</taxon>
        <taxon>Pterygota</taxon>
        <taxon>Neoptera</taxon>
        <taxon>Polyneoptera</taxon>
        <taxon>Dictyoptera</taxon>
        <taxon>Blattodea</taxon>
        <taxon>Blaberoidea</taxon>
        <taxon>Blaberidae</taxon>
        <taxon>Diplopterinae</taxon>
        <taxon>Diploptera</taxon>
    </lineage>
</organism>
<comment type="caution">
    <text evidence="1">The sequence shown here is derived from an EMBL/GenBank/DDBJ whole genome shotgun (WGS) entry which is preliminary data.</text>
</comment>
<reference evidence="1" key="1">
    <citation type="journal article" date="2023" name="IScience">
        <title>Live-bearing cockroach genome reveals convergent evolutionary mechanisms linked to viviparity in insects and beyond.</title>
        <authorList>
            <person name="Fouks B."/>
            <person name="Harrison M.C."/>
            <person name="Mikhailova A.A."/>
            <person name="Marchal E."/>
            <person name="English S."/>
            <person name="Carruthers M."/>
            <person name="Jennings E.C."/>
            <person name="Chiamaka E.L."/>
            <person name="Frigard R.A."/>
            <person name="Pippel M."/>
            <person name="Attardo G.M."/>
            <person name="Benoit J.B."/>
            <person name="Bornberg-Bauer E."/>
            <person name="Tobe S.S."/>
        </authorList>
    </citation>
    <scope>NUCLEOTIDE SEQUENCE</scope>
    <source>
        <strain evidence="1">Stay&amp;Tobe</strain>
    </source>
</reference>
<gene>
    <name evidence="1" type="ORF">L9F63_017690</name>
</gene>
<protein>
    <submittedName>
        <fullName evidence="1">Uncharacterized protein</fullName>
    </submittedName>
</protein>